<organism evidence="1 2">
    <name type="scientific">Gossypium australe</name>
    <dbReference type="NCBI Taxonomy" id="47621"/>
    <lineage>
        <taxon>Eukaryota</taxon>
        <taxon>Viridiplantae</taxon>
        <taxon>Streptophyta</taxon>
        <taxon>Embryophyta</taxon>
        <taxon>Tracheophyta</taxon>
        <taxon>Spermatophyta</taxon>
        <taxon>Magnoliopsida</taxon>
        <taxon>eudicotyledons</taxon>
        <taxon>Gunneridae</taxon>
        <taxon>Pentapetalae</taxon>
        <taxon>rosids</taxon>
        <taxon>malvids</taxon>
        <taxon>Malvales</taxon>
        <taxon>Malvaceae</taxon>
        <taxon>Malvoideae</taxon>
        <taxon>Gossypium</taxon>
    </lineage>
</organism>
<evidence type="ECO:0000313" key="1">
    <source>
        <dbReference type="EMBL" id="KAA3486414.1"/>
    </source>
</evidence>
<dbReference type="EMBL" id="SMMG02000001">
    <property type="protein sequence ID" value="KAA3486414.1"/>
    <property type="molecule type" value="Genomic_DNA"/>
</dbReference>
<sequence>MLFIAVSPEIFVRIMTNKSTFELWNFLNEESEGDERIKEFELQKMKDSETFKGYSDKLLSIANKVRLLGFEFLDSRLAQKNFL</sequence>
<name>A0A5B6WZH6_9ROSI</name>
<reference evidence="1" key="1">
    <citation type="submission" date="2019-08" db="EMBL/GenBank/DDBJ databases">
        <authorList>
            <person name="Liu F."/>
        </authorList>
    </citation>
    <scope>NUCLEOTIDE SEQUENCE [LARGE SCALE GENOMIC DNA]</scope>
    <source>
        <strain evidence="1">PA1801</strain>
        <tissue evidence="1">Leaf</tissue>
    </source>
</reference>
<dbReference type="Pfam" id="PF14223">
    <property type="entry name" value="Retrotran_gag_2"/>
    <property type="match status" value="1"/>
</dbReference>
<accession>A0A5B6WZH6</accession>
<evidence type="ECO:0000313" key="2">
    <source>
        <dbReference type="Proteomes" id="UP000325315"/>
    </source>
</evidence>
<comment type="caution">
    <text evidence="1">The sequence shown here is derived from an EMBL/GenBank/DDBJ whole genome shotgun (WGS) entry which is preliminary data.</text>
</comment>
<dbReference type="AlphaFoldDB" id="A0A5B6WZH6"/>
<gene>
    <name evidence="1" type="ORF">EPI10_030330</name>
</gene>
<keyword evidence="2" id="KW-1185">Reference proteome</keyword>
<protein>
    <submittedName>
        <fullName evidence="1">Retrovirus-related Pol polyprotein from transposon TNT 1-94</fullName>
    </submittedName>
</protein>
<dbReference type="OrthoDB" id="1710004at2759"/>
<dbReference type="PANTHER" id="PTHR35317">
    <property type="entry name" value="OS04G0629600 PROTEIN"/>
    <property type="match status" value="1"/>
</dbReference>
<proteinExistence type="predicted"/>
<dbReference type="PANTHER" id="PTHR35317:SF11">
    <property type="entry name" value="CCHC-TYPE DOMAIN-CONTAINING PROTEIN"/>
    <property type="match status" value="1"/>
</dbReference>
<dbReference type="Proteomes" id="UP000325315">
    <property type="component" value="Unassembled WGS sequence"/>
</dbReference>